<proteinExistence type="predicted"/>
<dbReference type="KEGG" id="trb:HB776_11145"/>
<keyword evidence="5" id="KW-0676">Redox-active center</keyword>
<evidence type="ECO:0000256" key="1">
    <source>
        <dbReference type="ARBA" id="ARBA00022559"/>
    </source>
</evidence>
<dbReference type="GO" id="GO:0005737">
    <property type="term" value="C:cytoplasm"/>
    <property type="evidence" value="ECO:0007669"/>
    <property type="project" value="TreeGrafter"/>
</dbReference>
<dbReference type="RefSeq" id="WP_120292103.1">
    <property type="nucleotide sequence ID" value="NZ_CP050292.1"/>
</dbReference>
<organism evidence="7 8">
    <name type="scientific">Tardiphaga robiniae</name>
    <dbReference type="NCBI Taxonomy" id="943830"/>
    <lineage>
        <taxon>Bacteria</taxon>
        <taxon>Pseudomonadati</taxon>
        <taxon>Pseudomonadota</taxon>
        <taxon>Alphaproteobacteria</taxon>
        <taxon>Hyphomicrobiales</taxon>
        <taxon>Nitrobacteraceae</taxon>
        <taxon>Tardiphaga</taxon>
    </lineage>
</organism>
<evidence type="ECO:0000313" key="8">
    <source>
        <dbReference type="Proteomes" id="UP000515291"/>
    </source>
</evidence>
<dbReference type="FunFam" id="3.40.30.10:FF:000515">
    <property type="entry name" value="Peroxiredoxin (Alkyl hydroperoxide reductase subunit C)"/>
    <property type="match status" value="1"/>
</dbReference>
<dbReference type="Pfam" id="PF08534">
    <property type="entry name" value="Redoxin"/>
    <property type="match status" value="1"/>
</dbReference>
<evidence type="ECO:0000256" key="2">
    <source>
        <dbReference type="ARBA" id="ARBA00022862"/>
    </source>
</evidence>
<dbReference type="InterPro" id="IPR013740">
    <property type="entry name" value="Redoxin"/>
</dbReference>
<evidence type="ECO:0000256" key="3">
    <source>
        <dbReference type="ARBA" id="ARBA00023002"/>
    </source>
</evidence>
<dbReference type="Proteomes" id="UP000515291">
    <property type="component" value="Chromosome"/>
</dbReference>
<sequence length="191" mass="20854">MTQGNLLEVDWSKIPAPEDDGAANHLTGMTIPPVSLRATNDTAVTLSELTGRTVVFGYPRTGEPGKIGLVDDWDMIPGARGCTPQTCSFRDLFAELKAAGAKHVFGLSTQSNEYQTEMAGRLHLPFPVLSDKHLELSDALSLPTMEVADLTMIKRMAMIIDDGKITHVFYPVFPPDRNAGDVLEWMKANPV</sequence>
<feature type="domain" description="Thioredoxin" evidence="6">
    <location>
        <begin position="25"/>
        <end position="191"/>
    </location>
</feature>
<evidence type="ECO:0000256" key="5">
    <source>
        <dbReference type="ARBA" id="ARBA00023284"/>
    </source>
</evidence>
<reference evidence="8" key="1">
    <citation type="journal article" date="2020" name="Mol. Plant Microbe">
        <title>Rhizobial microsymbionts of the narrowly endemic Oxytropis species growing in Kamchatka are characterized by significant genetic diversity and possess a set of genes that are associated with T3SS and T6SS secretion systems and can affect the development of symbiosis.</title>
        <authorList>
            <person name="Safronova V."/>
            <person name="Guro P."/>
            <person name="Sazanova A."/>
            <person name="Kuznetsova I."/>
            <person name="Belimov A."/>
            <person name="Yakubov V."/>
            <person name="Chirak E."/>
            <person name="Afonin A."/>
            <person name="Gogolev Y."/>
            <person name="Andronov E."/>
            <person name="Tikhonovich I."/>
        </authorList>
    </citation>
    <scope>NUCLEOTIDE SEQUENCE [LARGE SCALE GENOMIC DNA]</scope>
    <source>
        <strain evidence="8">581</strain>
    </source>
</reference>
<dbReference type="InterPro" id="IPR036249">
    <property type="entry name" value="Thioredoxin-like_sf"/>
</dbReference>
<keyword evidence="1" id="KW-0575">Peroxidase</keyword>
<keyword evidence="3" id="KW-0560">Oxidoreductase</keyword>
<dbReference type="InterPro" id="IPR013766">
    <property type="entry name" value="Thioredoxin_domain"/>
</dbReference>
<gene>
    <name evidence="7" type="ORF">HB776_11145</name>
</gene>
<keyword evidence="2" id="KW-0049">Antioxidant</keyword>
<dbReference type="CDD" id="cd03017">
    <property type="entry name" value="PRX_BCP"/>
    <property type="match status" value="1"/>
</dbReference>
<dbReference type="PANTHER" id="PTHR42801">
    <property type="entry name" value="THIOREDOXIN-DEPENDENT PEROXIDE REDUCTASE"/>
    <property type="match status" value="1"/>
</dbReference>
<dbReference type="AlphaFoldDB" id="A0A7G6TY89"/>
<evidence type="ECO:0000259" key="6">
    <source>
        <dbReference type="PROSITE" id="PS51352"/>
    </source>
</evidence>
<keyword evidence="4" id="KW-1015">Disulfide bond</keyword>
<dbReference type="Gene3D" id="3.40.30.10">
    <property type="entry name" value="Glutaredoxin"/>
    <property type="match status" value="1"/>
</dbReference>
<dbReference type="GO" id="GO:0034599">
    <property type="term" value="P:cellular response to oxidative stress"/>
    <property type="evidence" value="ECO:0007669"/>
    <property type="project" value="TreeGrafter"/>
</dbReference>
<dbReference type="SUPFAM" id="SSF52833">
    <property type="entry name" value="Thioredoxin-like"/>
    <property type="match status" value="1"/>
</dbReference>
<evidence type="ECO:0000313" key="7">
    <source>
        <dbReference type="EMBL" id="QND71721.1"/>
    </source>
</evidence>
<dbReference type="EMBL" id="CP050292">
    <property type="protein sequence ID" value="QND71721.1"/>
    <property type="molecule type" value="Genomic_DNA"/>
</dbReference>
<name>A0A7G6TY89_9BRAD</name>
<dbReference type="GO" id="GO:0045454">
    <property type="term" value="P:cell redox homeostasis"/>
    <property type="evidence" value="ECO:0007669"/>
    <property type="project" value="TreeGrafter"/>
</dbReference>
<dbReference type="PROSITE" id="PS51352">
    <property type="entry name" value="THIOREDOXIN_2"/>
    <property type="match status" value="1"/>
</dbReference>
<protein>
    <submittedName>
        <fullName evidence="7">Peroxiredoxin</fullName>
    </submittedName>
</protein>
<dbReference type="PANTHER" id="PTHR42801:SF21">
    <property type="entry name" value="BCPB PROTEIN"/>
    <property type="match status" value="1"/>
</dbReference>
<dbReference type="GO" id="GO:0008379">
    <property type="term" value="F:thioredoxin peroxidase activity"/>
    <property type="evidence" value="ECO:0007669"/>
    <property type="project" value="TreeGrafter"/>
</dbReference>
<accession>A0A7G6TY89</accession>
<evidence type="ECO:0000256" key="4">
    <source>
        <dbReference type="ARBA" id="ARBA00023157"/>
    </source>
</evidence>
<dbReference type="InterPro" id="IPR050924">
    <property type="entry name" value="Peroxiredoxin_BCP/PrxQ"/>
</dbReference>